<dbReference type="Proteomes" id="UP000221961">
    <property type="component" value="Chromosome"/>
</dbReference>
<evidence type="ECO:0000313" key="1">
    <source>
        <dbReference type="EMBL" id="ATL65861.1"/>
    </source>
</evidence>
<dbReference type="Gene3D" id="3.20.20.80">
    <property type="entry name" value="Glycosidases"/>
    <property type="match status" value="1"/>
</dbReference>
<dbReference type="InterPro" id="IPR017853">
    <property type="entry name" value="GH"/>
</dbReference>
<reference evidence="1 2" key="1">
    <citation type="submission" date="2017-10" db="EMBL/GenBank/DDBJ databases">
        <title>Comparative genomics between pathogenic Norcardia.</title>
        <authorList>
            <person name="Zeng L."/>
        </authorList>
    </citation>
    <scope>NUCLEOTIDE SEQUENCE [LARGE SCALE GENOMIC DNA]</scope>
    <source>
        <strain evidence="1 2">NC_YFY_NT001</strain>
    </source>
</reference>
<dbReference type="GeneID" id="88357016"/>
<dbReference type="EMBL" id="CP023778">
    <property type="protein sequence ID" value="ATL65861.1"/>
    <property type="molecule type" value="Genomic_DNA"/>
</dbReference>
<accession>A0A291RE30</accession>
<dbReference type="SUPFAM" id="SSF51445">
    <property type="entry name" value="(Trans)glycosidases"/>
    <property type="match status" value="1"/>
</dbReference>
<dbReference type="KEGG" id="ntp:CRH09_06175"/>
<proteinExistence type="predicted"/>
<dbReference type="AlphaFoldDB" id="A0A291RE30"/>
<dbReference type="RefSeq" id="WP_098693092.1">
    <property type="nucleotide sequence ID" value="NZ_CP023778.1"/>
</dbReference>
<organism evidence="1 2">
    <name type="scientific">Nocardia terpenica</name>
    <dbReference type="NCBI Taxonomy" id="455432"/>
    <lineage>
        <taxon>Bacteria</taxon>
        <taxon>Bacillati</taxon>
        <taxon>Actinomycetota</taxon>
        <taxon>Actinomycetes</taxon>
        <taxon>Mycobacteriales</taxon>
        <taxon>Nocardiaceae</taxon>
        <taxon>Nocardia</taxon>
    </lineage>
</organism>
<protein>
    <submittedName>
        <fullName evidence="1">Uncharacterized protein</fullName>
    </submittedName>
</protein>
<evidence type="ECO:0000313" key="2">
    <source>
        <dbReference type="Proteomes" id="UP000221961"/>
    </source>
</evidence>
<name>A0A291RE30_9NOCA</name>
<sequence length="323" mass="34715">MTDVLWADVSEWQVPVDDSYPYPVLAIRSNDGTYRDRTFAQNYTWATRALDDGRLHVLIVYLVYRPGWEATLDTVKDVVGQPHPQTVFMIDVESWGGQINGDQSDGINRLYWGLTDWLGTSSQPGTRRVIGYGNTADLDAMWPTRPDGLALVVAAYGANPAYPGRIAHQYTDGHGYGGGLPEGAPPFGSCDMNSADGYDITALKAALGLGYDIIGLHPTRTGDPMATLDQDDINAITASVTKWLADFIVGYVGPIGSDVKDIREQLTGARDLARNPDGTVDVAKSFPGFAQNGYRTVNDLLAAVGARTGVPGASDTNPTGATR</sequence>
<gene>
    <name evidence="1" type="ORF">CRH09_06175</name>
</gene>